<dbReference type="Proteomes" id="UP000515151">
    <property type="component" value="Chromosome 1"/>
</dbReference>
<dbReference type="PROSITE" id="PS50005">
    <property type="entry name" value="TPR"/>
    <property type="match status" value="1"/>
</dbReference>
<feature type="repeat" description="PPR" evidence="4">
    <location>
        <begin position="265"/>
        <end position="299"/>
    </location>
</feature>
<proteinExistence type="inferred from homology"/>
<evidence type="ECO:0000313" key="7">
    <source>
        <dbReference type="RefSeq" id="XP_031373943.1"/>
    </source>
</evidence>
<evidence type="ECO:0000256" key="3">
    <source>
        <dbReference type="PROSITE-ProRule" id="PRU00339"/>
    </source>
</evidence>
<evidence type="ECO:0000256" key="1">
    <source>
        <dbReference type="ARBA" id="ARBA00006643"/>
    </source>
</evidence>
<keyword evidence="2" id="KW-0677">Repeat</keyword>
<feature type="repeat" description="PPR" evidence="4">
    <location>
        <begin position="163"/>
        <end position="197"/>
    </location>
</feature>
<dbReference type="RefSeq" id="XP_031373943.1">
    <property type="nucleotide sequence ID" value="XM_031518083.1"/>
</dbReference>
<dbReference type="NCBIfam" id="TIGR00756">
    <property type="entry name" value="PPR"/>
    <property type="match status" value="3"/>
</dbReference>
<dbReference type="PROSITE" id="PS51375">
    <property type="entry name" value="PPR"/>
    <property type="match status" value="2"/>
</dbReference>
<evidence type="ECO:0000256" key="2">
    <source>
        <dbReference type="ARBA" id="ARBA00022737"/>
    </source>
</evidence>
<dbReference type="OrthoDB" id="1912849at2759"/>
<dbReference type="InterPro" id="IPR046848">
    <property type="entry name" value="E_motif"/>
</dbReference>
<dbReference type="SUPFAM" id="SSF48452">
    <property type="entry name" value="TPR-like"/>
    <property type="match status" value="1"/>
</dbReference>
<dbReference type="InterPro" id="IPR046960">
    <property type="entry name" value="PPR_At4g14850-like_plant"/>
</dbReference>
<accession>A0A6P8BXH0</accession>
<dbReference type="Pfam" id="PF13041">
    <property type="entry name" value="PPR_2"/>
    <property type="match status" value="1"/>
</dbReference>
<dbReference type="PANTHER" id="PTHR47926:SF464">
    <property type="entry name" value="DYW DOMAIN-CONTAINING PROTEIN"/>
    <property type="match status" value="1"/>
</dbReference>
<reference evidence="7" key="2">
    <citation type="submission" date="2025-08" db="UniProtKB">
        <authorList>
            <consortium name="RefSeq"/>
        </authorList>
    </citation>
    <scope>IDENTIFICATION</scope>
    <source>
        <tissue evidence="7">Leaf</tissue>
    </source>
</reference>
<feature type="repeat" description="TPR" evidence="3">
    <location>
        <begin position="370"/>
        <end position="403"/>
    </location>
</feature>
<dbReference type="GO" id="GO:0009451">
    <property type="term" value="P:RNA modification"/>
    <property type="evidence" value="ECO:0007669"/>
    <property type="project" value="InterPro"/>
</dbReference>
<feature type="domain" description="DYW" evidence="5">
    <location>
        <begin position="481"/>
        <end position="577"/>
    </location>
</feature>
<dbReference type="GeneID" id="116188617"/>
<dbReference type="PANTHER" id="PTHR47926">
    <property type="entry name" value="PENTATRICOPEPTIDE REPEAT-CONTAINING PROTEIN"/>
    <property type="match status" value="1"/>
</dbReference>
<dbReference type="FunFam" id="1.25.40.10:FF:001093">
    <property type="entry name" value="Pentatricopeptide repeat-containing protein At2g34400"/>
    <property type="match status" value="1"/>
</dbReference>
<keyword evidence="3" id="KW-0802">TPR repeat</keyword>
<reference evidence="6" key="1">
    <citation type="journal article" date="2020" name="Plant Biotechnol. J.">
        <title>The pomegranate (Punica granatum L.) draft genome dissects genetic divergence between soft- and hard-seeded cultivars.</title>
        <authorList>
            <person name="Luo X."/>
            <person name="Li H."/>
            <person name="Wu Z."/>
            <person name="Yao W."/>
            <person name="Zhao P."/>
            <person name="Cao D."/>
            <person name="Yu H."/>
            <person name="Li K."/>
            <person name="Poudel K."/>
            <person name="Zhao D."/>
            <person name="Zhang F."/>
            <person name="Xia X."/>
            <person name="Chen L."/>
            <person name="Wang Q."/>
            <person name="Jing D."/>
            <person name="Cao S."/>
        </authorList>
    </citation>
    <scope>NUCLEOTIDE SEQUENCE [LARGE SCALE GENOMIC DNA]</scope>
    <source>
        <strain evidence="6">cv. Tunisia</strain>
    </source>
</reference>
<dbReference type="Pfam" id="PF20431">
    <property type="entry name" value="E_motif"/>
    <property type="match status" value="1"/>
</dbReference>
<organism evidence="6 7">
    <name type="scientific">Punica granatum</name>
    <name type="common">Pomegranate</name>
    <dbReference type="NCBI Taxonomy" id="22663"/>
    <lineage>
        <taxon>Eukaryota</taxon>
        <taxon>Viridiplantae</taxon>
        <taxon>Streptophyta</taxon>
        <taxon>Embryophyta</taxon>
        <taxon>Tracheophyta</taxon>
        <taxon>Spermatophyta</taxon>
        <taxon>Magnoliopsida</taxon>
        <taxon>eudicotyledons</taxon>
        <taxon>Gunneridae</taxon>
        <taxon>Pentapetalae</taxon>
        <taxon>rosids</taxon>
        <taxon>malvids</taxon>
        <taxon>Myrtales</taxon>
        <taxon>Lythraceae</taxon>
        <taxon>Punica</taxon>
    </lineage>
</organism>
<dbReference type="InterPro" id="IPR011990">
    <property type="entry name" value="TPR-like_helical_dom_sf"/>
</dbReference>
<dbReference type="Gene3D" id="1.25.40.10">
    <property type="entry name" value="Tetratricopeptide repeat domain"/>
    <property type="match status" value="3"/>
</dbReference>
<gene>
    <name evidence="7" type="primary">LOC116188617</name>
</gene>
<evidence type="ECO:0000313" key="6">
    <source>
        <dbReference type="Proteomes" id="UP000515151"/>
    </source>
</evidence>
<dbReference type="Pfam" id="PF14432">
    <property type="entry name" value="DYW_deaminase"/>
    <property type="match status" value="1"/>
</dbReference>
<protein>
    <submittedName>
        <fullName evidence="7">Pentatricopeptide repeat-containing protein At1g68930</fullName>
    </submittedName>
</protein>
<comment type="similarity">
    <text evidence="1">Belongs to the PPR family. PCMP-H subfamily.</text>
</comment>
<dbReference type="InterPro" id="IPR032867">
    <property type="entry name" value="DYW_dom"/>
</dbReference>
<evidence type="ECO:0000256" key="4">
    <source>
        <dbReference type="PROSITE-ProRule" id="PRU00708"/>
    </source>
</evidence>
<name>A0A6P8BXH0_PUNGR</name>
<evidence type="ECO:0000259" key="5">
    <source>
        <dbReference type="Pfam" id="PF14432"/>
    </source>
</evidence>
<dbReference type="GO" id="GO:0008270">
    <property type="term" value="F:zinc ion binding"/>
    <property type="evidence" value="ECO:0007669"/>
    <property type="project" value="InterPro"/>
</dbReference>
<dbReference type="InterPro" id="IPR019734">
    <property type="entry name" value="TPR_rpt"/>
</dbReference>
<dbReference type="AlphaFoldDB" id="A0A6P8BXH0"/>
<keyword evidence="6" id="KW-1185">Reference proteome</keyword>
<sequence>MDSSYLNTLLEQSNVGDPRVIHARAIRTAAADRCLHHRLITLYSKLPGLLPYSGRLFFTQIPFPNVVSWTSLISAHSASPAALRHFVSMLRQPTLPNHRTLPSLLRTCAALLCTHFGLSLHSLSVKLGLSSEPFTGSALLNFYFKCRSPRDALGVFDEMLDRDEVCYSAAIVGLAQNSRPVDALSVFAEMRRGEIGSTIYSISGALRAASEMAAMDQCGIIHSHAVVTGFDQNVVVASALIDGYGKSGLVLEARRVFDENLPIMNMVGWNAMMSGYAQQGDIEPVMELLHKMEGGGFVPDGYTFLAILSACYNSASSAEDVERWIARMRADYGLEPGLEHYTCLISAMARAGRLEDAKRLALAMPFEPDAAVWRSILMACRHLGDADKAREMAKRLLELNPSDDSAYVIASNALSTAGEWDEVAEVRKAMKDRRVRKEVGQSWVETRGRVHVFMAGDRRHERRGEIYAKLEELMSAIEQLGYEPIMDEMVHHESVVEAEKRERLQHHSEKLAAAFGLLEGVTPPGKALRIVKNLRICRDCHEVFMYISRVVDREIIVRDANRYHRFSGGVCTCRDFW</sequence>
<dbReference type="GO" id="GO:0003723">
    <property type="term" value="F:RNA binding"/>
    <property type="evidence" value="ECO:0007669"/>
    <property type="project" value="InterPro"/>
</dbReference>
<dbReference type="InterPro" id="IPR002885">
    <property type="entry name" value="PPR_rpt"/>
</dbReference>
<dbReference type="Pfam" id="PF01535">
    <property type="entry name" value="PPR"/>
    <property type="match status" value="4"/>
</dbReference>